<feature type="non-terminal residue" evidence="5">
    <location>
        <position position="1"/>
    </location>
</feature>
<dbReference type="Proteomes" id="UP000612746">
    <property type="component" value="Unassembled WGS sequence"/>
</dbReference>
<dbReference type="PROSITE" id="PS50088">
    <property type="entry name" value="ANK_REPEAT"/>
    <property type="match status" value="2"/>
</dbReference>
<feature type="repeat" description="ANK" evidence="3">
    <location>
        <begin position="31"/>
        <end position="63"/>
    </location>
</feature>
<dbReference type="Gene3D" id="1.25.40.20">
    <property type="entry name" value="Ankyrin repeat-containing domain"/>
    <property type="match status" value="1"/>
</dbReference>
<dbReference type="EMBL" id="JAEPRA010000019">
    <property type="protein sequence ID" value="KAG2173419.1"/>
    <property type="molecule type" value="Genomic_DNA"/>
</dbReference>
<reference evidence="5" key="1">
    <citation type="submission" date="2020-12" db="EMBL/GenBank/DDBJ databases">
        <title>Metabolic potential, ecology and presence of endohyphal bacteria is reflected in genomic diversity of Mucoromycotina.</title>
        <authorList>
            <person name="Muszewska A."/>
            <person name="Okrasinska A."/>
            <person name="Steczkiewicz K."/>
            <person name="Drgas O."/>
            <person name="Orlowska M."/>
            <person name="Perlinska-Lenart U."/>
            <person name="Aleksandrzak-Piekarczyk T."/>
            <person name="Szatraj K."/>
            <person name="Zielenkiewicz U."/>
            <person name="Pilsyk S."/>
            <person name="Malc E."/>
            <person name="Mieczkowski P."/>
            <person name="Kruszewska J.S."/>
            <person name="Biernat P."/>
            <person name="Pawlowska J."/>
        </authorList>
    </citation>
    <scope>NUCLEOTIDE SEQUENCE</scope>
    <source>
        <strain evidence="5">WA0000051536</strain>
    </source>
</reference>
<protein>
    <recommendedName>
        <fullName evidence="7">Ankyrin</fullName>
    </recommendedName>
</protein>
<name>A0A8H7PGX0_9FUNG</name>
<dbReference type="InterPro" id="IPR002110">
    <property type="entry name" value="Ankyrin_rpt"/>
</dbReference>
<dbReference type="Pfam" id="PF12796">
    <property type="entry name" value="Ank_2"/>
    <property type="match status" value="1"/>
</dbReference>
<evidence type="ECO:0000313" key="5">
    <source>
        <dbReference type="EMBL" id="KAG2173419.1"/>
    </source>
</evidence>
<evidence type="ECO:0008006" key="7">
    <source>
        <dbReference type="Google" id="ProtNLM"/>
    </source>
</evidence>
<feature type="repeat" description="ANK" evidence="3">
    <location>
        <begin position="66"/>
        <end position="98"/>
    </location>
</feature>
<evidence type="ECO:0000256" key="2">
    <source>
        <dbReference type="ARBA" id="ARBA00023043"/>
    </source>
</evidence>
<dbReference type="InterPro" id="IPR036770">
    <property type="entry name" value="Ankyrin_rpt-contain_sf"/>
</dbReference>
<gene>
    <name evidence="5" type="ORF">INT44_008771</name>
</gene>
<dbReference type="PANTHER" id="PTHR24198:SF165">
    <property type="entry name" value="ANKYRIN REPEAT-CONTAINING PROTEIN-RELATED"/>
    <property type="match status" value="1"/>
</dbReference>
<dbReference type="SUPFAM" id="SSF48403">
    <property type="entry name" value="Ankyrin repeat"/>
    <property type="match status" value="1"/>
</dbReference>
<comment type="caution">
    <text evidence="5">The sequence shown here is derived from an EMBL/GenBank/DDBJ whole genome shotgun (WGS) entry which is preliminary data.</text>
</comment>
<feature type="compositionally biased region" description="Polar residues" evidence="4">
    <location>
        <begin position="208"/>
        <end position="217"/>
    </location>
</feature>
<organism evidence="5 6">
    <name type="scientific">Umbelopsis vinacea</name>
    <dbReference type="NCBI Taxonomy" id="44442"/>
    <lineage>
        <taxon>Eukaryota</taxon>
        <taxon>Fungi</taxon>
        <taxon>Fungi incertae sedis</taxon>
        <taxon>Mucoromycota</taxon>
        <taxon>Mucoromycotina</taxon>
        <taxon>Umbelopsidomycetes</taxon>
        <taxon>Umbelopsidales</taxon>
        <taxon>Umbelopsidaceae</taxon>
        <taxon>Umbelopsis</taxon>
    </lineage>
</organism>
<dbReference type="AlphaFoldDB" id="A0A8H7PGX0"/>
<sequence length="235" mass="25278">MDYTINGLSTVRALLDATTPKLVPDLIRDSKMRTPLLVASAAGNANVVKVLVEYGADPNCQTGDIVGNKPLDLAVISNSVDTVIALLDSGAKVSPKPHLDAGGTQAFSARRPITRTPLHLAQSRLDMLIKHRQGLRMADHSAFGLRSGRPGNDEPMLRQVIQIIQILKTYMMKSPSTSSANSSQMNELEDLSNKLSSIALHPNGGLGTSASSDASEQSEMKILEDLREIIEKLNL</sequence>
<dbReference type="SMART" id="SM00248">
    <property type="entry name" value="ANK"/>
    <property type="match status" value="2"/>
</dbReference>
<evidence type="ECO:0000256" key="4">
    <source>
        <dbReference type="SAM" id="MobiDB-lite"/>
    </source>
</evidence>
<keyword evidence="6" id="KW-1185">Reference proteome</keyword>
<evidence type="ECO:0000313" key="6">
    <source>
        <dbReference type="Proteomes" id="UP000612746"/>
    </source>
</evidence>
<keyword evidence="1" id="KW-0677">Repeat</keyword>
<evidence type="ECO:0000256" key="3">
    <source>
        <dbReference type="PROSITE-ProRule" id="PRU00023"/>
    </source>
</evidence>
<keyword evidence="2 3" id="KW-0040">ANK repeat</keyword>
<accession>A0A8H7PGX0</accession>
<evidence type="ECO:0000256" key="1">
    <source>
        <dbReference type="ARBA" id="ARBA00022737"/>
    </source>
</evidence>
<proteinExistence type="predicted"/>
<feature type="region of interest" description="Disordered" evidence="4">
    <location>
        <begin position="199"/>
        <end position="218"/>
    </location>
</feature>
<dbReference type="PANTHER" id="PTHR24198">
    <property type="entry name" value="ANKYRIN REPEAT AND PROTEIN KINASE DOMAIN-CONTAINING PROTEIN"/>
    <property type="match status" value="1"/>
</dbReference>
<dbReference type="PROSITE" id="PS50297">
    <property type="entry name" value="ANK_REP_REGION"/>
    <property type="match status" value="1"/>
</dbReference>
<dbReference type="OrthoDB" id="341259at2759"/>